<dbReference type="InterPro" id="IPR017871">
    <property type="entry name" value="ABC_transporter-like_CS"/>
</dbReference>
<evidence type="ECO:0000313" key="5">
    <source>
        <dbReference type="Proteomes" id="UP000612808"/>
    </source>
</evidence>
<sequence>MSDDTALLEVRGVGKRFGPVIALADVSTTVAAGQVTCVLGDNGAGKSTVISLLSGVHRPDEGEIRLAGVPVDFAGPRDALAAGIATVYQDLALVPLMSVWRNFVLGAEPTRRFGPLRRLDVRAARETTRTELAGMGIDLRDVDQPVGTLSGGERQAVAIARAVYLGARVLILDEPTSALGVKQAGTVLRHIAAARDRGIAVVFVTHNPHHAHPVGDRFLILKRGRSLGDHAKGELSRDDLTRLMAGGAELDDLAAELDRP</sequence>
<proteinExistence type="predicted"/>
<evidence type="ECO:0000313" key="4">
    <source>
        <dbReference type="EMBL" id="GID12107.1"/>
    </source>
</evidence>
<feature type="domain" description="ABC transporter" evidence="3">
    <location>
        <begin position="8"/>
        <end position="248"/>
    </location>
</feature>
<dbReference type="EMBL" id="BOMB01000017">
    <property type="protein sequence ID" value="GID12107.1"/>
    <property type="molecule type" value="Genomic_DNA"/>
</dbReference>
<evidence type="ECO:0000256" key="1">
    <source>
        <dbReference type="ARBA" id="ARBA00022741"/>
    </source>
</evidence>
<evidence type="ECO:0000259" key="3">
    <source>
        <dbReference type="PROSITE" id="PS50893"/>
    </source>
</evidence>
<accession>A0A8J3J523</accession>
<dbReference type="PROSITE" id="PS00211">
    <property type="entry name" value="ABC_TRANSPORTER_1"/>
    <property type="match status" value="1"/>
</dbReference>
<gene>
    <name evidence="4" type="ORF">Aru02nite_29960</name>
</gene>
<dbReference type="GO" id="GO:0016887">
    <property type="term" value="F:ATP hydrolysis activity"/>
    <property type="evidence" value="ECO:0007669"/>
    <property type="project" value="InterPro"/>
</dbReference>
<dbReference type="GO" id="GO:0005524">
    <property type="term" value="F:ATP binding"/>
    <property type="evidence" value="ECO:0007669"/>
    <property type="project" value="UniProtKB-KW"/>
</dbReference>
<dbReference type="PANTHER" id="PTHR43790:SF8">
    <property type="entry name" value="SUGAR ABC TRANSPORTER ATP-BINDING PROTEIN"/>
    <property type="match status" value="1"/>
</dbReference>
<keyword evidence="1" id="KW-0547">Nucleotide-binding</keyword>
<dbReference type="InterPro" id="IPR003593">
    <property type="entry name" value="AAA+_ATPase"/>
</dbReference>
<reference evidence="4" key="1">
    <citation type="submission" date="2021-01" db="EMBL/GenBank/DDBJ databases">
        <title>Whole genome shotgun sequence of Actinocatenispora rupis NBRC 107355.</title>
        <authorList>
            <person name="Komaki H."/>
            <person name="Tamura T."/>
        </authorList>
    </citation>
    <scope>NUCLEOTIDE SEQUENCE</scope>
    <source>
        <strain evidence="4">NBRC 107355</strain>
    </source>
</reference>
<name>A0A8J3J523_9ACTN</name>
<dbReference type="Pfam" id="PF00005">
    <property type="entry name" value="ABC_tran"/>
    <property type="match status" value="1"/>
</dbReference>
<protein>
    <submittedName>
        <fullName evidence="4">Sugar ABC transporter ATP-binding protein</fullName>
    </submittedName>
</protein>
<dbReference type="RefSeq" id="WP_203658109.1">
    <property type="nucleotide sequence ID" value="NZ_BAAAZM010000009.1"/>
</dbReference>
<keyword evidence="5" id="KW-1185">Reference proteome</keyword>
<organism evidence="4 5">
    <name type="scientific">Actinocatenispora rupis</name>
    <dbReference type="NCBI Taxonomy" id="519421"/>
    <lineage>
        <taxon>Bacteria</taxon>
        <taxon>Bacillati</taxon>
        <taxon>Actinomycetota</taxon>
        <taxon>Actinomycetes</taxon>
        <taxon>Micromonosporales</taxon>
        <taxon>Micromonosporaceae</taxon>
        <taxon>Actinocatenispora</taxon>
    </lineage>
</organism>
<dbReference type="Proteomes" id="UP000612808">
    <property type="component" value="Unassembled WGS sequence"/>
</dbReference>
<evidence type="ECO:0000256" key="2">
    <source>
        <dbReference type="ARBA" id="ARBA00022840"/>
    </source>
</evidence>
<dbReference type="SUPFAM" id="SSF52540">
    <property type="entry name" value="P-loop containing nucleoside triphosphate hydrolases"/>
    <property type="match status" value="1"/>
</dbReference>
<dbReference type="Gene3D" id="3.40.50.300">
    <property type="entry name" value="P-loop containing nucleotide triphosphate hydrolases"/>
    <property type="match status" value="1"/>
</dbReference>
<dbReference type="SMART" id="SM00382">
    <property type="entry name" value="AAA"/>
    <property type="match status" value="1"/>
</dbReference>
<dbReference type="CDD" id="cd03216">
    <property type="entry name" value="ABC_Carb_Monos_I"/>
    <property type="match status" value="1"/>
</dbReference>
<keyword evidence="2 4" id="KW-0067">ATP-binding</keyword>
<comment type="caution">
    <text evidence="4">The sequence shown here is derived from an EMBL/GenBank/DDBJ whole genome shotgun (WGS) entry which is preliminary data.</text>
</comment>
<dbReference type="PROSITE" id="PS50893">
    <property type="entry name" value="ABC_TRANSPORTER_2"/>
    <property type="match status" value="1"/>
</dbReference>
<dbReference type="InterPro" id="IPR003439">
    <property type="entry name" value="ABC_transporter-like_ATP-bd"/>
</dbReference>
<dbReference type="InterPro" id="IPR050107">
    <property type="entry name" value="ABC_carbohydrate_import_ATPase"/>
</dbReference>
<dbReference type="AlphaFoldDB" id="A0A8J3J523"/>
<dbReference type="PANTHER" id="PTHR43790">
    <property type="entry name" value="CARBOHYDRATE TRANSPORT ATP-BINDING PROTEIN MG119-RELATED"/>
    <property type="match status" value="1"/>
</dbReference>
<dbReference type="InterPro" id="IPR027417">
    <property type="entry name" value="P-loop_NTPase"/>
</dbReference>